<keyword evidence="3 5" id="KW-0694">RNA-binding</keyword>
<dbReference type="InterPro" id="IPR051945">
    <property type="entry name" value="RRM_MRD1_RNA_proc_ribogen"/>
</dbReference>
<dbReference type="PANTHER" id="PTHR48039:SF5">
    <property type="entry name" value="RNA-BINDING PROTEIN 28"/>
    <property type="match status" value="1"/>
</dbReference>
<evidence type="ECO:0000313" key="8">
    <source>
        <dbReference type="EMBL" id="KAF1990808.1"/>
    </source>
</evidence>
<dbReference type="InterPro" id="IPR035979">
    <property type="entry name" value="RBD_domain_sf"/>
</dbReference>
<dbReference type="CDD" id="cd12677">
    <property type="entry name" value="RRM4_Nop4p"/>
    <property type="match status" value="1"/>
</dbReference>
<dbReference type="CDD" id="cd12676">
    <property type="entry name" value="RRM3_Nop4p"/>
    <property type="match status" value="1"/>
</dbReference>
<feature type="region of interest" description="Disordered" evidence="6">
    <location>
        <begin position="626"/>
        <end position="709"/>
    </location>
</feature>
<evidence type="ECO:0000256" key="4">
    <source>
        <dbReference type="ARBA" id="ARBA00023242"/>
    </source>
</evidence>
<feature type="region of interest" description="Disordered" evidence="6">
    <location>
        <begin position="1"/>
        <end position="39"/>
    </location>
</feature>
<evidence type="ECO:0000256" key="6">
    <source>
        <dbReference type="SAM" id="MobiDB-lite"/>
    </source>
</evidence>
<dbReference type="SUPFAM" id="SSF54928">
    <property type="entry name" value="RNA-binding domain, RBD"/>
    <property type="match status" value="3"/>
</dbReference>
<sequence>MEEPRRKRQRVDGSSSEKRNTLFIRSLPSNTTSEKLSEHFSESYPIKHAVAVTDTATKTCKGYGFVTFADAEDAQRAKEEFNGSNFGGRTIKVEIAEPRHRDAEDGPVRAKKEHKSEEKKQEFTQPQTKLIVRNLPWSIKEPDQLAKLFLSYGKIKLVQVPKKRTGEMAGFGIIILRGRKNAEKALQGVNGKVVDGRTLAVDWAVDRETWSELQKAEKNQESEVNNRDRAVKLPGKSPNDETAENSDEAEADEDDDDDDEGSDDHDIDTDEELDEDEDDLTNPDTPKRLTDNANTLFVRNVPFTCTDEDLQEHFQQFGGVRYARIVFDPTTERSRGTGFVCFYKLTDAEKCLRNSPKPSQNPNQSAGKDIAPLSVLQDEYADPSGEYTIDGRILQISRAVDRNEASRLKDEGLAKHRSRDVDKRRLYLLSEGTIPHNSPLYERLPPSEKAMREASEKQRKALIEGNPSLHLSFTRLSIRNIPRSVTSKDLKALAREAVVGFATDVKAGKRQKLAKEELLRGGEDMLKAEKERKKGSRGIVKQAKVVFEGREGSKVEEASGAGRSRGYGFIEYHTHRTALMGLRWLNGHVVDYQVKEKKAKMTKDEIQDRKKRLIVEFAIENAQVVHRRKEKEERLKGSPGGDLKQGEADGVEKMNKEIGSQSDAASKQPKGMNKRKRTTEEKPEEDTKEIIGRKMMLRRKKQKRAGGKT</sequence>
<evidence type="ECO:0000313" key="9">
    <source>
        <dbReference type="Proteomes" id="UP000800041"/>
    </source>
</evidence>
<feature type="compositionally biased region" description="Basic residues" evidence="6">
    <location>
        <begin position="695"/>
        <end position="709"/>
    </location>
</feature>
<feature type="region of interest" description="Disordered" evidence="6">
    <location>
        <begin position="214"/>
        <end position="291"/>
    </location>
</feature>
<keyword evidence="9" id="KW-1185">Reference proteome</keyword>
<dbReference type="CDD" id="cd12413">
    <property type="entry name" value="RRM1_RBM28_like"/>
    <property type="match status" value="1"/>
</dbReference>
<dbReference type="AlphaFoldDB" id="A0A6G1HD02"/>
<feature type="compositionally biased region" description="Acidic residues" evidence="6">
    <location>
        <begin position="241"/>
        <end position="281"/>
    </location>
</feature>
<evidence type="ECO:0000256" key="1">
    <source>
        <dbReference type="ARBA" id="ARBA00004123"/>
    </source>
</evidence>
<dbReference type="Pfam" id="PF00076">
    <property type="entry name" value="RRM_1"/>
    <property type="match status" value="3"/>
</dbReference>
<evidence type="ECO:0000256" key="5">
    <source>
        <dbReference type="PROSITE-ProRule" id="PRU00176"/>
    </source>
</evidence>
<proteinExistence type="predicted"/>
<feature type="region of interest" description="Disordered" evidence="6">
    <location>
        <begin position="96"/>
        <end position="124"/>
    </location>
</feature>
<dbReference type="FunFam" id="3.30.70.330:FF:000406">
    <property type="entry name" value="Related to Nucleolar protein NOP4"/>
    <property type="match status" value="1"/>
</dbReference>
<protein>
    <submittedName>
        <fullName evidence="8">RNA-binding domain-containing protein</fullName>
    </submittedName>
</protein>
<feature type="domain" description="RRM" evidence="7">
    <location>
        <begin position="20"/>
        <end position="98"/>
    </location>
</feature>
<evidence type="ECO:0000259" key="7">
    <source>
        <dbReference type="PROSITE" id="PS50102"/>
    </source>
</evidence>
<dbReference type="PROSITE" id="PS50102">
    <property type="entry name" value="RRM"/>
    <property type="match status" value="4"/>
</dbReference>
<feature type="compositionally biased region" description="Basic and acidic residues" evidence="6">
    <location>
        <begin position="96"/>
        <end position="122"/>
    </location>
</feature>
<feature type="compositionally biased region" description="Basic and acidic residues" evidence="6">
    <location>
        <begin position="214"/>
        <end position="231"/>
    </location>
</feature>
<evidence type="ECO:0000256" key="2">
    <source>
        <dbReference type="ARBA" id="ARBA00022737"/>
    </source>
</evidence>
<dbReference type="GO" id="GO:0003729">
    <property type="term" value="F:mRNA binding"/>
    <property type="evidence" value="ECO:0007669"/>
    <property type="project" value="TreeGrafter"/>
</dbReference>
<organism evidence="8 9">
    <name type="scientific">Aulographum hederae CBS 113979</name>
    <dbReference type="NCBI Taxonomy" id="1176131"/>
    <lineage>
        <taxon>Eukaryota</taxon>
        <taxon>Fungi</taxon>
        <taxon>Dikarya</taxon>
        <taxon>Ascomycota</taxon>
        <taxon>Pezizomycotina</taxon>
        <taxon>Dothideomycetes</taxon>
        <taxon>Pleosporomycetidae</taxon>
        <taxon>Aulographales</taxon>
        <taxon>Aulographaceae</taxon>
    </lineage>
</organism>
<evidence type="ECO:0000256" key="3">
    <source>
        <dbReference type="ARBA" id="ARBA00022884"/>
    </source>
</evidence>
<dbReference type="InterPro" id="IPR034808">
    <property type="entry name" value="Nop4p_RRM3"/>
</dbReference>
<dbReference type="Gene3D" id="3.30.70.330">
    <property type="match status" value="4"/>
</dbReference>
<feature type="domain" description="RRM" evidence="7">
    <location>
        <begin position="294"/>
        <end position="401"/>
    </location>
</feature>
<feature type="compositionally biased region" description="Basic and acidic residues" evidence="6">
    <location>
        <begin position="644"/>
        <end position="656"/>
    </location>
</feature>
<gene>
    <name evidence="8" type="ORF">K402DRAFT_389709</name>
</gene>
<comment type="subcellular location">
    <subcellularLocation>
        <location evidence="1">Nucleus</location>
    </subcellularLocation>
</comment>
<dbReference type="EMBL" id="ML977141">
    <property type="protein sequence ID" value="KAF1990808.1"/>
    <property type="molecule type" value="Genomic_DNA"/>
</dbReference>
<accession>A0A6G1HD02</accession>
<keyword evidence="4" id="KW-0539">Nucleus</keyword>
<keyword evidence="2" id="KW-0677">Repeat</keyword>
<dbReference type="InterPro" id="IPR034809">
    <property type="entry name" value="Nop4_RRM4"/>
</dbReference>
<dbReference type="PANTHER" id="PTHR48039">
    <property type="entry name" value="RNA-BINDING MOTIF PROTEIN 14B"/>
    <property type="match status" value="1"/>
</dbReference>
<dbReference type="InterPro" id="IPR000504">
    <property type="entry name" value="RRM_dom"/>
</dbReference>
<dbReference type="OrthoDB" id="267048at2759"/>
<dbReference type="SMART" id="SM00360">
    <property type="entry name" value="RRM"/>
    <property type="match status" value="4"/>
</dbReference>
<dbReference type="Proteomes" id="UP000800041">
    <property type="component" value="Unassembled WGS sequence"/>
</dbReference>
<name>A0A6G1HD02_9PEZI</name>
<feature type="domain" description="RRM" evidence="7">
    <location>
        <begin position="128"/>
        <end position="206"/>
    </location>
</feature>
<dbReference type="InterPro" id="IPR012677">
    <property type="entry name" value="Nucleotide-bd_a/b_plait_sf"/>
</dbReference>
<feature type="domain" description="RRM" evidence="7">
    <location>
        <begin position="474"/>
        <end position="620"/>
    </location>
</feature>
<dbReference type="GO" id="GO:0005730">
    <property type="term" value="C:nucleolus"/>
    <property type="evidence" value="ECO:0007669"/>
    <property type="project" value="TreeGrafter"/>
</dbReference>
<reference evidence="8" key="1">
    <citation type="journal article" date="2020" name="Stud. Mycol.">
        <title>101 Dothideomycetes genomes: a test case for predicting lifestyles and emergence of pathogens.</title>
        <authorList>
            <person name="Haridas S."/>
            <person name="Albert R."/>
            <person name="Binder M."/>
            <person name="Bloem J."/>
            <person name="Labutti K."/>
            <person name="Salamov A."/>
            <person name="Andreopoulos B."/>
            <person name="Baker S."/>
            <person name="Barry K."/>
            <person name="Bills G."/>
            <person name="Bluhm B."/>
            <person name="Cannon C."/>
            <person name="Castanera R."/>
            <person name="Culley D."/>
            <person name="Daum C."/>
            <person name="Ezra D."/>
            <person name="Gonzalez J."/>
            <person name="Henrissat B."/>
            <person name="Kuo A."/>
            <person name="Liang C."/>
            <person name="Lipzen A."/>
            <person name="Lutzoni F."/>
            <person name="Magnuson J."/>
            <person name="Mondo S."/>
            <person name="Nolan M."/>
            <person name="Ohm R."/>
            <person name="Pangilinan J."/>
            <person name="Park H.-J."/>
            <person name="Ramirez L."/>
            <person name="Alfaro M."/>
            <person name="Sun H."/>
            <person name="Tritt A."/>
            <person name="Yoshinaga Y."/>
            <person name="Zwiers L.-H."/>
            <person name="Turgeon B."/>
            <person name="Goodwin S."/>
            <person name="Spatafora J."/>
            <person name="Crous P."/>
            <person name="Grigoriev I."/>
        </authorList>
    </citation>
    <scope>NUCLEOTIDE SEQUENCE</scope>
    <source>
        <strain evidence="8">CBS 113979</strain>
    </source>
</reference>